<protein>
    <submittedName>
        <fullName evidence="1">Uncharacterized protein</fullName>
    </submittedName>
</protein>
<dbReference type="GeneID" id="35404029"/>
<organism evidence="1 2">
    <name type="scientific">Gibberella fujikuroi (strain CBS 195.34 / IMI 58289 / NRRL A-6831)</name>
    <name type="common">Bakanae and foot rot disease fungus</name>
    <name type="synonym">Fusarium fujikuroi</name>
    <dbReference type="NCBI Taxonomy" id="1279085"/>
    <lineage>
        <taxon>Eukaryota</taxon>
        <taxon>Fungi</taxon>
        <taxon>Dikarya</taxon>
        <taxon>Ascomycota</taxon>
        <taxon>Pezizomycotina</taxon>
        <taxon>Sordariomycetes</taxon>
        <taxon>Hypocreomycetidae</taxon>
        <taxon>Hypocreales</taxon>
        <taxon>Nectriaceae</taxon>
        <taxon>Fusarium</taxon>
        <taxon>Fusarium fujikuroi species complex</taxon>
    </lineage>
</organism>
<sequence length="595" mass="68293">MHSDYDTTNVMHGAKTTAELDIYRGEPKPRLEPLLLDTVMQGRPRVSNCRLLQIPSEILAKIVSFVAEDRKALQQLALVNSDCCGLSRACQFSDFTFDYSPNKLKLLLQLAEDSREGRVGPGIKDCVRKFTFKPDPYHARAVHSEAWQMFQEDPGDGYEETGEIKERAASAFAGVQRIVVISLHAMRNLETLVWSCKFPIKKETLSLFTLTTAHNLLINGALISEDFSLGPPMTPASWPLRSLVLMNVRLNSFPALFPNSRITGLGDMEPRTVAASLSWNRFKVLSQTTKAANQTRSRCNRWTKFYFFPIGAPQVSRTGTFSFSEFDDIIRSQVEEPYRDLEELVVNHDDDSQLVTEFIHKHNNLKKLWVTQGYYMSGVDTSFDRFLIPSLWKGRFNNLLSLYIQWGAQNKDAGRDEDHFDIMPESLAAICELTTLEQLGLRCLEMMPEFESYEDFTDDTYPVWLIDHGRLQAHLQNLKNLKHIDYYKSIFANEEDYQTAKDHPELAPFVQGPYESKLAWQHAHLYRMLEHTRSYRKVLPKFEWILCGQRPMKFIENPEGVVQPHPVGKERDECKTFVGRVFGLASEVEIAHEMA</sequence>
<gene>
    <name evidence="1" type="ORF">FFUJ_10565</name>
</gene>
<reference evidence="2" key="1">
    <citation type="journal article" date="2013" name="PLoS Pathog.">
        <title>Deciphering the cryptic genome: genome-wide analyses of the rice pathogen Fusarium fujikuroi reveal complex regulation of secondary metabolism and novel metabolites.</title>
        <authorList>
            <person name="Wiemann P."/>
            <person name="Sieber C.M."/>
            <person name="von Bargen K.W."/>
            <person name="Studt L."/>
            <person name="Niehaus E.M."/>
            <person name="Espino J.J."/>
            <person name="Huss K."/>
            <person name="Michielse C.B."/>
            <person name="Albermann S."/>
            <person name="Wagner D."/>
            <person name="Bergner S.V."/>
            <person name="Connolly L.R."/>
            <person name="Fischer A."/>
            <person name="Reuter G."/>
            <person name="Kleigrewe K."/>
            <person name="Bald T."/>
            <person name="Wingfield B.D."/>
            <person name="Ophir R."/>
            <person name="Freeman S."/>
            <person name="Hippler M."/>
            <person name="Smith K.M."/>
            <person name="Brown D.W."/>
            <person name="Proctor R.H."/>
            <person name="Munsterkotter M."/>
            <person name="Freitag M."/>
            <person name="Humpf H.U."/>
            <person name="Guldener U."/>
            <person name="Tudzynski B."/>
        </authorList>
    </citation>
    <scope>NUCLEOTIDE SEQUENCE [LARGE SCALE GENOMIC DNA]</scope>
    <source>
        <strain evidence="2">CBS 195.34 / IMI 58289 / NRRL A-6831</strain>
    </source>
</reference>
<dbReference type="Proteomes" id="UP000016800">
    <property type="component" value="Chromosome X"/>
</dbReference>
<evidence type="ECO:0000313" key="2">
    <source>
        <dbReference type="Proteomes" id="UP000016800"/>
    </source>
</evidence>
<proteinExistence type="predicted"/>
<dbReference type="HOGENOM" id="CLU_027349_0_0_1"/>
<dbReference type="RefSeq" id="XP_023436588.1">
    <property type="nucleotide sequence ID" value="XM_023569364.1"/>
</dbReference>
<keyword evidence="2" id="KW-1185">Reference proteome</keyword>
<evidence type="ECO:0000313" key="1">
    <source>
        <dbReference type="EMBL" id="CCT74510.1"/>
    </source>
</evidence>
<dbReference type="EMBL" id="HF679032">
    <property type="protein sequence ID" value="CCT74510.1"/>
    <property type="molecule type" value="Genomic_DNA"/>
</dbReference>
<accession>S0EIR1</accession>
<name>S0EIR1_GIBF5</name>
<dbReference type="VEuPathDB" id="FungiDB:FFUJ_10565"/>
<dbReference type="AlphaFoldDB" id="S0EIR1"/>